<accession>A0A6A4WVZ4</accession>
<feature type="transmembrane region" description="Helical" evidence="2">
    <location>
        <begin position="33"/>
        <end position="52"/>
    </location>
</feature>
<sequence length="223" mass="24247">MELLLCYVTTQPDNSTRDVCQLRSSEDDDDPTAMYAVFISVVVFSVFMAITLNLMQQLPLVTGVEEAARAACGASSPTPKVAWSSKDAISRSSENPAPSTSAQSPVSVDRPANTAQKHPIVPRVTLTGVPPIGRVDIVATMALVAFLATFFISFAPYIAVVHYKLLRANCITMPGTRYVLFSLVISSGGITAICTPLVCVIFSRDFRQAFRRTCSRFRHYICG</sequence>
<dbReference type="AlphaFoldDB" id="A0A6A4WVZ4"/>
<evidence type="ECO:0000313" key="3">
    <source>
        <dbReference type="EMBL" id="KAF0306281.1"/>
    </source>
</evidence>
<dbReference type="EMBL" id="VIIS01000677">
    <property type="protein sequence ID" value="KAF0306281.1"/>
    <property type="molecule type" value="Genomic_DNA"/>
</dbReference>
<evidence type="ECO:0008006" key="5">
    <source>
        <dbReference type="Google" id="ProtNLM"/>
    </source>
</evidence>
<dbReference type="SUPFAM" id="SSF81321">
    <property type="entry name" value="Family A G protein-coupled receptor-like"/>
    <property type="match status" value="1"/>
</dbReference>
<feature type="region of interest" description="Disordered" evidence="1">
    <location>
        <begin position="75"/>
        <end position="114"/>
    </location>
</feature>
<reference evidence="3 4" key="1">
    <citation type="submission" date="2019-07" db="EMBL/GenBank/DDBJ databases">
        <title>Draft genome assembly of a fouling barnacle, Amphibalanus amphitrite (Darwin, 1854): The first reference genome for Thecostraca.</title>
        <authorList>
            <person name="Kim W."/>
        </authorList>
    </citation>
    <scope>NUCLEOTIDE SEQUENCE [LARGE SCALE GENOMIC DNA]</scope>
    <source>
        <strain evidence="3">SNU_AA5</strain>
        <tissue evidence="3">Soma without cirri and trophi</tissue>
    </source>
</reference>
<evidence type="ECO:0000313" key="4">
    <source>
        <dbReference type="Proteomes" id="UP000440578"/>
    </source>
</evidence>
<organism evidence="3 4">
    <name type="scientific">Amphibalanus amphitrite</name>
    <name type="common">Striped barnacle</name>
    <name type="synonym">Balanus amphitrite</name>
    <dbReference type="NCBI Taxonomy" id="1232801"/>
    <lineage>
        <taxon>Eukaryota</taxon>
        <taxon>Metazoa</taxon>
        <taxon>Ecdysozoa</taxon>
        <taxon>Arthropoda</taxon>
        <taxon>Crustacea</taxon>
        <taxon>Multicrustacea</taxon>
        <taxon>Cirripedia</taxon>
        <taxon>Thoracica</taxon>
        <taxon>Thoracicalcarea</taxon>
        <taxon>Balanomorpha</taxon>
        <taxon>Balanoidea</taxon>
        <taxon>Balanidae</taxon>
        <taxon>Amphibalaninae</taxon>
        <taxon>Amphibalanus</taxon>
    </lineage>
</organism>
<keyword evidence="2" id="KW-1133">Transmembrane helix</keyword>
<keyword evidence="4" id="KW-1185">Reference proteome</keyword>
<gene>
    <name evidence="3" type="ORF">FJT64_022158</name>
</gene>
<keyword evidence="2" id="KW-0812">Transmembrane</keyword>
<evidence type="ECO:0000256" key="2">
    <source>
        <dbReference type="SAM" id="Phobius"/>
    </source>
</evidence>
<feature type="compositionally biased region" description="Polar residues" evidence="1">
    <location>
        <begin position="90"/>
        <end position="106"/>
    </location>
</feature>
<keyword evidence="2" id="KW-0472">Membrane</keyword>
<comment type="caution">
    <text evidence="3">The sequence shown here is derived from an EMBL/GenBank/DDBJ whole genome shotgun (WGS) entry which is preliminary data.</text>
</comment>
<evidence type="ECO:0000256" key="1">
    <source>
        <dbReference type="SAM" id="MobiDB-lite"/>
    </source>
</evidence>
<feature type="transmembrane region" description="Helical" evidence="2">
    <location>
        <begin position="137"/>
        <end position="158"/>
    </location>
</feature>
<protein>
    <recommendedName>
        <fullName evidence="5">G-protein coupled receptors family 1 profile domain-containing protein</fullName>
    </recommendedName>
</protein>
<feature type="transmembrane region" description="Helical" evidence="2">
    <location>
        <begin position="178"/>
        <end position="202"/>
    </location>
</feature>
<name>A0A6A4WVZ4_AMPAM</name>
<dbReference type="Gene3D" id="1.20.1070.10">
    <property type="entry name" value="Rhodopsin 7-helix transmembrane proteins"/>
    <property type="match status" value="1"/>
</dbReference>
<dbReference type="Proteomes" id="UP000440578">
    <property type="component" value="Unassembled WGS sequence"/>
</dbReference>
<proteinExistence type="predicted"/>